<reference evidence="2 3" key="1">
    <citation type="journal article" date="2022" name="Nat. Genet.">
        <title>Improved pea reference genome and pan-genome highlight genomic features and evolutionary characteristics.</title>
        <authorList>
            <person name="Yang T."/>
            <person name="Liu R."/>
            <person name="Luo Y."/>
            <person name="Hu S."/>
            <person name="Wang D."/>
            <person name="Wang C."/>
            <person name="Pandey M.K."/>
            <person name="Ge S."/>
            <person name="Xu Q."/>
            <person name="Li N."/>
            <person name="Li G."/>
            <person name="Huang Y."/>
            <person name="Saxena R.K."/>
            <person name="Ji Y."/>
            <person name="Li M."/>
            <person name="Yan X."/>
            <person name="He Y."/>
            <person name="Liu Y."/>
            <person name="Wang X."/>
            <person name="Xiang C."/>
            <person name="Varshney R.K."/>
            <person name="Ding H."/>
            <person name="Gao S."/>
            <person name="Zong X."/>
        </authorList>
    </citation>
    <scope>NUCLEOTIDE SEQUENCE [LARGE SCALE GENOMIC DNA]</scope>
    <source>
        <strain evidence="2 3">cv. Zhongwan 6</strain>
    </source>
</reference>
<dbReference type="EMBL" id="JAMSHJ010000005">
    <property type="protein sequence ID" value="KAI5411712.1"/>
    <property type="molecule type" value="Genomic_DNA"/>
</dbReference>
<feature type="region of interest" description="Disordered" evidence="1">
    <location>
        <begin position="61"/>
        <end position="108"/>
    </location>
</feature>
<name>A0A9D5AH72_PEA</name>
<comment type="caution">
    <text evidence="2">The sequence shown here is derived from an EMBL/GenBank/DDBJ whole genome shotgun (WGS) entry which is preliminary data.</text>
</comment>
<dbReference type="Proteomes" id="UP001058974">
    <property type="component" value="Chromosome 5"/>
</dbReference>
<feature type="compositionally biased region" description="Basic and acidic residues" evidence="1">
    <location>
        <begin position="77"/>
        <end position="88"/>
    </location>
</feature>
<dbReference type="Gramene" id="Psat05G0669200-T1">
    <property type="protein sequence ID" value="KAI5411712.1"/>
    <property type="gene ID" value="KIW84_056692"/>
</dbReference>
<evidence type="ECO:0000313" key="2">
    <source>
        <dbReference type="EMBL" id="KAI5411712.1"/>
    </source>
</evidence>
<keyword evidence="3" id="KW-1185">Reference proteome</keyword>
<gene>
    <name evidence="2" type="ORF">KIW84_056692</name>
</gene>
<feature type="compositionally biased region" description="Acidic residues" evidence="1">
    <location>
        <begin position="89"/>
        <end position="108"/>
    </location>
</feature>
<evidence type="ECO:0000256" key="1">
    <source>
        <dbReference type="SAM" id="MobiDB-lite"/>
    </source>
</evidence>
<proteinExistence type="predicted"/>
<accession>A0A9D5AH72</accession>
<organism evidence="2 3">
    <name type="scientific">Pisum sativum</name>
    <name type="common">Garden pea</name>
    <name type="synonym">Lathyrus oleraceus</name>
    <dbReference type="NCBI Taxonomy" id="3888"/>
    <lineage>
        <taxon>Eukaryota</taxon>
        <taxon>Viridiplantae</taxon>
        <taxon>Streptophyta</taxon>
        <taxon>Embryophyta</taxon>
        <taxon>Tracheophyta</taxon>
        <taxon>Spermatophyta</taxon>
        <taxon>Magnoliopsida</taxon>
        <taxon>eudicotyledons</taxon>
        <taxon>Gunneridae</taxon>
        <taxon>Pentapetalae</taxon>
        <taxon>rosids</taxon>
        <taxon>fabids</taxon>
        <taxon>Fabales</taxon>
        <taxon>Fabaceae</taxon>
        <taxon>Papilionoideae</taxon>
        <taxon>50 kb inversion clade</taxon>
        <taxon>NPAAA clade</taxon>
        <taxon>Hologalegina</taxon>
        <taxon>IRL clade</taxon>
        <taxon>Fabeae</taxon>
        <taxon>Lathyrus</taxon>
    </lineage>
</organism>
<dbReference type="AlphaFoldDB" id="A0A9D5AH72"/>
<sequence length="108" mass="12672">MRGDRSMFVEINEATIGNVSFGDNSKILVKGKDMLEANLRAFMFMHDSMHQLQLQIREPHVDHGLPSRDSFQQHANWPEDRPFYPERAVEEDEESEESEEEENLSYED</sequence>
<evidence type="ECO:0000313" key="3">
    <source>
        <dbReference type="Proteomes" id="UP001058974"/>
    </source>
</evidence>
<protein>
    <submittedName>
        <fullName evidence="2">Uncharacterized protein</fullName>
    </submittedName>
</protein>